<name>A0A378QNP1_9GAMM</name>
<protein>
    <submittedName>
        <fullName evidence="3">Transposase and inactivated derivatives</fullName>
    </submittedName>
</protein>
<evidence type="ECO:0000259" key="2">
    <source>
        <dbReference type="Pfam" id="PF01609"/>
    </source>
</evidence>
<dbReference type="NCBIfam" id="NF033580">
    <property type="entry name" value="transpos_IS5_3"/>
    <property type="match status" value="1"/>
</dbReference>
<feature type="region of interest" description="Disordered" evidence="1">
    <location>
        <begin position="112"/>
        <end position="134"/>
    </location>
</feature>
<dbReference type="Pfam" id="PF01609">
    <property type="entry name" value="DDE_Tnp_1"/>
    <property type="match status" value="1"/>
</dbReference>
<evidence type="ECO:0000313" key="5">
    <source>
        <dbReference type="EMBL" id="STZ03780.1"/>
    </source>
</evidence>
<reference evidence="3 6" key="1">
    <citation type="submission" date="2018-06" db="EMBL/GenBank/DDBJ databases">
        <authorList>
            <consortium name="Pathogen Informatics"/>
            <person name="Doyle S."/>
        </authorList>
    </citation>
    <scope>NUCLEOTIDE SEQUENCE [LARGE SCALE GENOMIC DNA]</scope>
    <source>
        <strain evidence="3 6">NCTC11012</strain>
    </source>
</reference>
<feature type="compositionally biased region" description="Polar residues" evidence="1">
    <location>
        <begin position="112"/>
        <end position="122"/>
    </location>
</feature>
<dbReference type="InterPro" id="IPR002559">
    <property type="entry name" value="Transposase_11"/>
</dbReference>
<dbReference type="GO" id="GO:0003677">
    <property type="term" value="F:DNA binding"/>
    <property type="evidence" value="ECO:0007669"/>
    <property type="project" value="InterPro"/>
</dbReference>
<dbReference type="Proteomes" id="UP000254618">
    <property type="component" value="Unassembled WGS sequence"/>
</dbReference>
<accession>A0A378QNP1</accession>
<dbReference type="EMBL" id="UGQF01000001">
    <property type="protein sequence ID" value="STZ03363.1"/>
    <property type="molecule type" value="Genomic_DNA"/>
</dbReference>
<organism evidence="3 6">
    <name type="scientific">Moraxella equi</name>
    <dbReference type="NCBI Taxonomy" id="60442"/>
    <lineage>
        <taxon>Bacteria</taxon>
        <taxon>Pseudomonadati</taxon>
        <taxon>Pseudomonadota</taxon>
        <taxon>Gammaproteobacteria</taxon>
        <taxon>Moraxellales</taxon>
        <taxon>Moraxellaceae</taxon>
        <taxon>Moraxella</taxon>
    </lineage>
</organism>
<evidence type="ECO:0000313" key="3">
    <source>
        <dbReference type="EMBL" id="STZ02102.1"/>
    </source>
</evidence>
<dbReference type="PANTHER" id="PTHR30007">
    <property type="entry name" value="PHP DOMAIN PROTEIN"/>
    <property type="match status" value="1"/>
</dbReference>
<evidence type="ECO:0000256" key="1">
    <source>
        <dbReference type="SAM" id="MobiDB-lite"/>
    </source>
</evidence>
<dbReference type="EMBL" id="UGQF01000001">
    <property type="protein sequence ID" value="STZ02102.1"/>
    <property type="molecule type" value="Genomic_DNA"/>
</dbReference>
<dbReference type="PANTHER" id="PTHR30007:SF1">
    <property type="entry name" value="BLR1914 PROTEIN"/>
    <property type="match status" value="1"/>
</dbReference>
<gene>
    <name evidence="3" type="ORF">NCTC11012_00326</name>
    <name evidence="4" type="ORF">NCTC11012_01607</name>
    <name evidence="5" type="ORF">NCTC11012_02035</name>
</gene>
<dbReference type="AlphaFoldDB" id="A0A378QNP1"/>
<evidence type="ECO:0000313" key="4">
    <source>
        <dbReference type="EMBL" id="STZ03363.1"/>
    </source>
</evidence>
<feature type="domain" description="Transposase IS4-like" evidence="2">
    <location>
        <begin position="16"/>
        <end position="165"/>
    </location>
</feature>
<dbReference type="GO" id="GO:0006313">
    <property type="term" value="P:DNA transposition"/>
    <property type="evidence" value="ECO:0007669"/>
    <property type="project" value="InterPro"/>
</dbReference>
<dbReference type="GO" id="GO:0004803">
    <property type="term" value="F:transposase activity"/>
    <property type="evidence" value="ECO:0007669"/>
    <property type="project" value="InterPro"/>
</dbReference>
<sequence>MKLFQCPSKEADTEWVFIDDSYIKAHQHACNVANKTEQGIGKSVGGNTTKIHLVVDACGNPIDFLITGGQVHDVKVTPQLIEQNKQVLSKHAEALSTDIGYDCDELRGQIKQTNTTPNISKRSNSKSKDQNPNPIDDYLHKLRHLVENAFEKCKRFRAVATRHDKLLVCYQGTVALAFVCQWVRLL</sequence>
<dbReference type="EMBL" id="UGQF01000001">
    <property type="protein sequence ID" value="STZ03780.1"/>
    <property type="molecule type" value="Genomic_DNA"/>
</dbReference>
<proteinExistence type="predicted"/>
<evidence type="ECO:0000313" key="6">
    <source>
        <dbReference type="Proteomes" id="UP000254618"/>
    </source>
</evidence>